<keyword evidence="1" id="KW-0812">Transmembrane</keyword>
<evidence type="ECO:0000313" key="3">
    <source>
        <dbReference type="Proteomes" id="UP000248817"/>
    </source>
</evidence>
<gene>
    <name evidence="2" type="ORF">BP00DRAFT_64285</name>
</gene>
<dbReference type="Proteomes" id="UP000248817">
    <property type="component" value="Unassembled WGS sequence"/>
</dbReference>
<reference evidence="2 3" key="1">
    <citation type="submission" date="2018-02" db="EMBL/GenBank/DDBJ databases">
        <title>The genomes of Aspergillus section Nigri reveals drivers in fungal speciation.</title>
        <authorList>
            <consortium name="DOE Joint Genome Institute"/>
            <person name="Vesth T.C."/>
            <person name="Nybo J."/>
            <person name="Theobald S."/>
            <person name="Brandl J."/>
            <person name="Frisvad J.C."/>
            <person name="Nielsen K.F."/>
            <person name="Lyhne E.K."/>
            <person name="Kogle M.E."/>
            <person name="Kuo A."/>
            <person name="Riley R."/>
            <person name="Clum A."/>
            <person name="Nolan M."/>
            <person name="Lipzen A."/>
            <person name="Salamov A."/>
            <person name="Henrissat B."/>
            <person name="Wiebenga A."/>
            <person name="De vries R.P."/>
            <person name="Grigoriev I.V."/>
            <person name="Mortensen U.H."/>
            <person name="Andersen M.R."/>
            <person name="Baker S.E."/>
        </authorList>
    </citation>
    <scope>NUCLEOTIDE SEQUENCE [LARGE SCALE GENOMIC DNA]</scope>
    <source>
        <strain evidence="2 3">CBS 114.80</strain>
    </source>
</reference>
<keyword evidence="1" id="KW-0472">Membrane</keyword>
<feature type="transmembrane region" description="Helical" evidence="1">
    <location>
        <begin position="65"/>
        <end position="88"/>
    </location>
</feature>
<keyword evidence="3" id="KW-1185">Reference proteome</keyword>
<name>A0A2V5HRF5_9EURO</name>
<proteinExistence type="predicted"/>
<dbReference type="AlphaFoldDB" id="A0A2V5HRF5"/>
<dbReference type="EMBL" id="KZ825599">
    <property type="protein sequence ID" value="PYI26381.1"/>
    <property type="molecule type" value="Genomic_DNA"/>
</dbReference>
<keyword evidence="1" id="KW-1133">Transmembrane helix</keyword>
<evidence type="ECO:0000313" key="2">
    <source>
        <dbReference type="EMBL" id="PYI26381.1"/>
    </source>
</evidence>
<organism evidence="2 3">
    <name type="scientific">Aspergillus indologenus CBS 114.80</name>
    <dbReference type="NCBI Taxonomy" id="1450541"/>
    <lineage>
        <taxon>Eukaryota</taxon>
        <taxon>Fungi</taxon>
        <taxon>Dikarya</taxon>
        <taxon>Ascomycota</taxon>
        <taxon>Pezizomycotina</taxon>
        <taxon>Eurotiomycetes</taxon>
        <taxon>Eurotiomycetidae</taxon>
        <taxon>Eurotiales</taxon>
        <taxon>Aspergillaceae</taxon>
        <taxon>Aspergillus</taxon>
        <taxon>Aspergillus subgen. Circumdati</taxon>
    </lineage>
</organism>
<sequence length="100" mass="10530">MAIDPGMASMSLAAVLHDAIASARELEKSSDELVLVPGAVTTSASSNIPEFKGSQPHGPSAVKNIVSFSHCILSFNLLCLLLVFCWGYRCVNMSTAKSMG</sequence>
<accession>A0A2V5HRF5</accession>
<protein>
    <submittedName>
        <fullName evidence="2">Uncharacterized protein</fullName>
    </submittedName>
</protein>
<evidence type="ECO:0000256" key="1">
    <source>
        <dbReference type="SAM" id="Phobius"/>
    </source>
</evidence>